<dbReference type="KEGG" id="ggr:HKW67_18115"/>
<keyword evidence="2 4" id="KW-0479">Metal-binding</keyword>
<sequence length="208" mass="21660">MCTLVAVALSACSPSPNDRTDATNASFASYDAGAVPGGPGSKQSYALGHLAADSAIAAMNQDIGPDGVELPAGRGSVQRGAVVYAAQCSQCHGAKGEGLPTFPKLVGRDSAGAPTPEFQFATKNKTKTIGNYWPYATTLFDYIKRAMPFATPGSMTDDDVYAVTAFLLSANAVIPDTTTLDAVALRAIRMPARDHFVPDNRKPTATTK</sequence>
<dbReference type="InterPro" id="IPR009056">
    <property type="entry name" value="Cyt_c-like_dom"/>
</dbReference>
<evidence type="ECO:0000256" key="3">
    <source>
        <dbReference type="ARBA" id="ARBA00023004"/>
    </source>
</evidence>
<dbReference type="Proteomes" id="UP000500938">
    <property type="component" value="Chromosome"/>
</dbReference>
<dbReference type="GO" id="GO:0046872">
    <property type="term" value="F:metal ion binding"/>
    <property type="evidence" value="ECO:0007669"/>
    <property type="project" value="UniProtKB-KW"/>
</dbReference>
<feature type="domain" description="Cytochrome c" evidence="5">
    <location>
        <begin position="75"/>
        <end position="171"/>
    </location>
</feature>
<protein>
    <submittedName>
        <fullName evidence="6">Cytochrome c</fullName>
    </submittedName>
</protein>
<dbReference type="PROSITE" id="PS51007">
    <property type="entry name" value="CYTC"/>
    <property type="match status" value="1"/>
</dbReference>
<name>A0A6M4IX69_9BACT</name>
<evidence type="ECO:0000259" key="5">
    <source>
        <dbReference type="PROSITE" id="PS51007"/>
    </source>
</evidence>
<dbReference type="EMBL" id="CP053085">
    <property type="protein sequence ID" value="QJR38299.1"/>
    <property type="molecule type" value="Genomic_DNA"/>
</dbReference>
<keyword evidence="3 4" id="KW-0408">Iron</keyword>
<dbReference type="InterPro" id="IPR051459">
    <property type="entry name" value="Cytochrome_c-type_DH"/>
</dbReference>
<keyword evidence="1 4" id="KW-0349">Heme</keyword>
<dbReference type="Gene3D" id="1.10.760.10">
    <property type="entry name" value="Cytochrome c-like domain"/>
    <property type="match status" value="1"/>
</dbReference>
<dbReference type="AlphaFoldDB" id="A0A6M4IX69"/>
<dbReference type="InterPro" id="IPR036909">
    <property type="entry name" value="Cyt_c-like_dom_sf"/>
</dbReference>
<keyword evidence="7" id="KW-1185">Reference proteome</keyword>
<evidence type="ECO:0000256" key="4">
    <source>
        <dbReference type="PROSITE-ProRule" id="PRU00433"/>
    </source>
</evidence>
<evidence type="ECO:0000313" key="7">
    <source>
        <dbReference type="Proteomes" id="UP000500938"/>
    </source>
</evidence>
<dbReference type="GO" id="GO:0020037">
    <property type="term" value="F:heme binding"/>
    <property type="evidence" value="ECO:0007669"/>
    <property type="project" value="InterPro"/>
</dbReference>
<evidence type="ECO:0000256" key="2">
    <source>
        <dbReference type="ARBA" id="ARBA00022723"/>
    </source>
</evidence>
<dbReference type="Pfam" id="PF00034">
    <property type="entry name" value="Cytochrom_C"/>
    <property type="match status" value="1"/>
</dbReference>
<proteinExistence type="predicted"/>
<dbReference type="PANTHER" id="PTHR35008">
    <property type="entry name" value="BLL4482 PROTEIN-RELATED"/>
    <property type="match status" value="1"/>
</dbReference>
<gene>
    <name evidence="6" type="ORF">HKW67_18115</name>
</gene>
<evidence type="ECO:0000313" key="6">
    <source>
        <dbReference type="EMBL" id="QJR38299.1"/>
    </source>
</evidence>
<dbReference type="SUPFAM" id="SSF46626">
    <property type="entry name" value="Cytochrome c"/>
    <property type="match status" value="1"/>
</dbReference>
<dbReference type="GO" id="GO:0009055">
    <property type="term" value="F:electron transfer activity"/>
    <property type="evidence" value="ECO:0007669"/>
    <property type="project" value="InterPro"/>
</dbReference>
<accession>A0A6M4IX69</accession>
<reference evidence="6 7" key="1">
    <citation type="submission" date="2020-05" db="EMBL/GenBank/DDBJ databases">
        <title>Complete genome sequence of Gemmatimonas greenlandica TET16.</title>
        <authorList>
            <person name="Zeng Y."/>
        </authorList>
    </citation>
    <scope>NUCLEOTIDE SEQUENCE [LARGE SCALE GENOMIC DNA]</scope>
    <source>
        <strain evidence="6 7">TET16</strain>
    </source>
</reference>
<dbReference type="PANTHER" id="PTHR35008:SF8">
    <property type="entry name" value="ALCOHOL DEHYDROGENASE CYTOCHROME C SUBUNIT"/>
    <property type="match status" value="1"/>
</dbReference>
<organism evidence="6 7">
    <name type="scientific">Gemmatimonas groenlandica</name>
    <dbReference type="NCBI Taxonomy" id="2732249"/>
    <lineage>
        <taxon>Bacteria</taxon>
        <taxon>Pseudomonadati</taxon>
        <taxon>Gemmatimonadota</taxon>
        <taxon>Gemmatimonadia</taxon>
        <taxon>Gemmatimonadales</taxon>
        <taxon>Gemmatimonadaceae</taxon>
        <taxon>Gemmatimonas</taxon>
    </lineage>
</organism>
<evidence type="ECO:0000256" key="1">
    <source>
        <dbReference type="ARBA" id="ARBA00022617"/>
    </source>
</evidence>